<dbReference type="Pfam" id="PF00004">
    <property type="entry name" value="AAA"/>
    <property type="match status" value="1"/>
</dbReference>
<dbReference type="GO" id="GO:0005524">
    <property type="term" value="F:ATP binding"/>
    <property type="evidence" value="ECO:0007669"/>
    <property type="project" value="InterPro"/>
</dbReference>
<proteinExistence type="predicted"/>
<keyword evidence="3" id="KW-1185">Reference proteome</keyword>
<organism evidence="2 3">
    <name type="scientific">Pseudoalteromonas tetraodonis GFC</name>
    <dbReference type="NCBI Taxonomy" id="1315271"/>
    <lineage>
        <taxon>Bacteria</taxon>
        <taxon>Pseudomonadati</taxon>
        <taxon>Pseudomonadota</taxon>
        <taxon>Gammaproteobacteria</taxon>
        <taxon>Alteromonadales</taxon>
        <taxon>Pseudoalteromonadaceae</taxon>
        <taxon>Pseudoalteromonas</taxon>
    </lineage>
</organism>
<dbReference type="GO" id="GO:0016887">
    <property type="term" value="F:ATP hydrolysis activity"/>
    <property type="evidence" value="ECO:0007669"/>
    <property type="project" value="InterPro"/>
</dbReference>
<dbReference type="InterPro" id="IPR027417">
    <property type="entry name" value="P-loop_NTPase"/>
</dbReference>
<reference evidence="2" key="2">
    <citation type="submission" date="2023-01" db="EMBL/GenBank/DDBJ databases">
        <title>Draft genome sequence of Pseudoalteromonas tetraodonis strain NBRC 103034.</title>
        <authorList>
            <person name="Sun Q."/>
            <person name="Mori K."/>
        </authorList>
    </citation>
    <scope>NUCLEOTIDE SEQUENCE</scope>
    <source>
        <strain evidence="2">NBRC 103034</strain>
    </source>
</reference>
<dbReference type="GO" id="GO:0007005">
    <property type="term" value="P:mitochondrion organization"/>
    <property type="evidence" value="ECO:0007669"/>
    <property type="project" value="TreeGrafter"/>
</dbReference>
<dbReference type="Gene3D" id="3.40.50.300">
    <property type="entry name" value="P-loop containing nucleotide triphosphate hydrolases"/>
    <property type="match status" value="1"/>
</dbReference>
<dbReference type="SUPFAM" id="SSF52540">
    <property type="entry name" value="P-loop containing nucleoside triphosphate hydrolases"/>
    <property type="match status" value="1"/>
</dbReference>
<dbReference type="GO" id="GO:0051131">
    <property type="term" value="P:chaperone-mediated protein complex assembly"/>
    <property type="evidence" value="ECO:0007669"/>
    <property type="project" value="TreeGrafter"/>
</dbReference>
<protein>
    <recommendedName>
        <fullName evidence="1">ATPase AAA-type core domain-containing protein</fullName>
    </recommendedName>
</protein>
<dbReference type="GO" id="GO:0003697">
    <property type="term" value="F:single-stranded DNA binding"/>
    <property type="evidence" value="ECO:0007669"/>
    <property type="project" value="TreeGrafter"/>
</dbReference>
<name>A0AA37S3V7_9GAMM</name>
<comment type="caution">
    <text evidence="2">The sequence shown here is derived from an EMBL/GenBank/DDBJ whole genome shotgun (WGS) entry which is preliminary data.</text>
</comment>
<dbReference type="Proteomes" id="UP001161408">
    <property type="component" value="Unassembled WGS sequence"/>
</dbReference>
<dbReference type="GO" id="GO:0004176">
    <property type="term" value="F:ATP-dependent peptidase activity"/>
    <property type="evidence" value="ECO:0007669"/>
    <property type="project" value="InterPro"/>
</dbReference>
<dbReference type="InterPro" id="IPR027065">
    <property type="entry name" value="Lon_Prtase"/>
</dbReference>
<gene>
    <name evidence="2" type="ORF">GCM10007914_15300</name>
</gene>
<evidence type="ECO:0000313" key="2">
    <source>
        <dbReference type="EMBL" id="GLQ02649.1"/>
    </source>
</evidence>
<dbReference type="PANTHER" id="PTHR43718:SF2">
    <property type="entry name" value="LON PROTEASE HOMOLOG, MITOCHONDRIAL"/>
    <property type="match status" value="1"/>
</dbReference>
<dbReference type="RefSeq" id="WP_157740508.1">
    <property type="nucleotide sequence ID" value="NZ_BJXY01000034.1"/>
</dbReference>
<accession>A0AA37S3V7</accession>
<dbReference type="EMBL" id="BSNE01000011">
    <property type="protein sequence ID" value="GLQ02649.1"/>
    <property type="molecule type" value="Genomic_DNA"/>
</dbReference>
<evidence type="ECO:0000259" key="1">
    <source>
        <dbReference type="Pfam" id="PF00004"/>
    </source>
</evidence>
<dbReference type="GO" id="GO:0004252">
    <property type="term" value="F:serine-type endopeptidase activity"/>
    <property type="evidence" value="ECO:0007669"/>
    <property type="project" value="InterPro"/>
</dbReference>
<reference evidence="2" key="1">
    <citation type="journal article" date="2014" name="Int. J. Syst. Evol. Microbiol.">
        <title>Complete genome sequence of Corynebacterium casei LMG S-19264T (=DSM 44701T), isolated from a smear-ripened cheese.</title>
        <authorList>
            <consortium name="US DOE Joint Genome Institute (JGI-PGF)"/>
            <person name="Walter F."/>
            <person name="Albersmeier A."/>
            <person name="Kalinowski J."/>
            <person name="Ruckert C."/>
        </authorList>
    </citation>
    <scope>NUCLEOTIDE SEQUENCE</scope>
    <source>
        <strain evidence="2">NBRC 103034</strain>
    </source>
</reference>
<dbReference type="PANTHER" id="PTHR43718">
    <property type="entry name" value="LON PROTEASE"/>
    <property type="match status" value="1"/>
</dbReference>
<evidence type="ECO:0000313" key="3">
    <source>
        <dbReference type="Proteomes" id="UP001161408"/>
    </source>
</evidence>
<dbReference type="GO" id="GO:0006515">
    <property type="term" value="P:protein quality control for misfolded or incompletely synthesized proteins"/>
    <property type="evidence" value="ECO:0007669"/>
    <property type="project" value="TreeGrafter"/>
</dbReference>
<sequence length="776" mass="88748">MKYVNRNNQAIEVSTTELHFDELNTFPIEVITEVINYWMPTLTVAKAIKYADWQSVLNLFHYTQCLDQAFFTEIPPFELLECTPKESVLAQNIILKKLRQVQAVQLSKGNKDVKSKYVEEPSQISKLMLYPNEFLRDALTLLPECERGTLAPFIIRSENGDKCPLLLPFEEEPNSTKAQQALDNLVDKLERYLREPHHIGFEPVNRSNQAIIEYKFSQLVGCHPELLDVCCQEQPKNKLAKVLLPLEKQMREALYGFLSPELATAIKEELQKRESETFEKWQQRFKNKTKNEIKTFLDRTSEHAFLVAYKPLCLLEKIVQKKSESPEPTAEAIEVIEQPPYCFEQLENRSQDCIRYMVRNSTPSELLTAFYYSKDMLTLEPLFDVFPSMKRRFEVEYADFEQPTVEQSLSAQLQLGTLLDSFSVSGTYGQDSVNKADENVEAPTFIEEQESELQTIAIFDKNELEETATLRELTGEYGAELANEVLKKGPEKKIVLATESMLDELDLMKEQFPNFEEVIEELYICLKVSLLNASPIEFPVINLQSVPGCGKTEFVRTLAKRLKLEFFDLSIATCHSKADLIGGSSQFKSSTMGAVGKGVLLKTDTFNPIMFLDELCLAKSDGEWAITPSLLSLFDIEQRKNVKEQFLDLNFDCSGVLFFTTTNNYENLLPALKSRLTNFDIQPPSKADMKKICQNIYQSYLKEKKFHHHFEQQLSFDVTESLSLLTPREAKNTLISAIRKAFVRSADCSELAQVTLQDIAIRKGSVCEPQSVGFIH</sequence>
<dbReference type="SUPFAM" id="SSF48029">
    <property type="entry name" value="FliG"/>
    <property type="match status" value="1"/>
</dbReference>
<dbReference type="InterPro" id="IPR011002">
    <property type="entry name" value="FliG_a-hlx"/>
</dbReference>
<dbReference type="InterPro" id="IPR003959">
    <property type="entry name" value="ATPase_AAA_core"/>
</dbReference>
<feature type="domain" description="ATPase AAA-type core" evidence="1">
    <location>
        <begin position="545"/>
        <end position="677"/>
    </location>
</feature>
<dbReference type="AlphaFoldDB" id="A0AA37S3V7"/>